<dbReference type="OrthoDB" id="3438930at2759"/>
<dbReference type="CDD" id="cd19941">
    <property type="entry name" value="TIL"/>
    <property type="match status" value="12"/>
</dbReference>
<dbReference type="SMART" id="SM00216">
    <property type="entry name" value="VWD"/>
    <property type="match status" value="13"/>
</dbReference>
<proteinExistence type="predicted"/>
<dbReference type="Pfam" id="PF12714">
    <property type="entry name" value="TILa"/>
    <property type="match status" value="7"/>
</dbReference>
<dbReference type="InterPro" id="IPR050780">
    <property type="entry name" value="Mucin_vWF_Thrombospondin_sf"/>
</dbReference>
<dbReference type="InterPro" id="IPR001007">
    <property type="entry name" value="VWF_dom"/>
</dbReference>
<dbReference type="GO" id="GO:0031012">
    <property type="term" value="C:extracellular matrix"/>
    <property type="evidence" value="ECO:0007669"/>
    <property type="project" value="TreeGrafter"/>
</dbReference>
<feature type="domain" description="VWFD" evidence="4">
    <location>
        <begin position="1260"/>
        <end position="1439"/>
    </location>
</feature>
<evidence type="ECO:0000256" key="2">
    <source>
        <dbReference type="ARBA" id="ARBA00023157"/>
    </source>
</evidence>
<dbReference type="OMA" id="TNQQVSC"/>
<dbReference type="Pfam" id="PF17517">
    <property type="entry name" value="IgGFc_binding"/>
    <property type="match status" value="1"/>
</dbReference>
<dbReference type="InterPro" id="IPR025615">
    <property type="entry name" value="TILa_dom"/>
</dbReference>
<keyword evidence="3" id="KW-0325">Glycoprotein</keyword>
<dbReference type="Gene3D" id="2.10.25.10">
    <property type="entry name" value="Laminin"/>
    <property type="match status" value="12"/>
</dbReference>
<reference evidence="5" key="2">
    <citation type="submission" date="2025-09" db="UniProtKB">
        <authorList>
            <consortium name="Ensembl"/>
        </authorList>
    </citation>
    <scope>IDENTIFICATION</scope>
</reference>
<feature type="domain" description="VWFD" evidence="4">
    <location>
        <begin position="2424"/>
        <end position="2580"/>
    </location>
</feature>
<dbReference type="InterPro" id="IPR001846">
    <property type="entry name" value="VWF_type-D"/>
</dbReference>
<dbReference type="SMART" id="SM00274">
    <property type="entry name" value="FOLN"/>
    <property type="match status" value="4"/>
</dbReference>
<dbReference type="InterPro" id="IPR003645">
    <property type="entry name" value="Fol_N"/>
</dbReference>
<feature type="domain" description="VWFD" evidence="4">
    <location>
        <begin position="481"/>
        <end position="662"/>
    </location>
</feature>
<feature type="domain" description="VWFD" evidence="4">
    <location>
        <begin position="3171"/>
        <end position="3346"/>
    </location>
</feature>
<dbReference type="InterPro" id="IPR036084">
    <property type="entry name" value="Ser_inhib-like_sf"/>
</dbReference>
<name>A0A8C6Y120_NAJNA</name>
<dbReference type="PROSITE" id="PS51233">
    <property type="entry name" value="VWFD"/>
    <property type="match status" value="13"/>
</dbReference>
<dbReference type="PANTHER" id="PTHR11339">
    <property type="entry name" value="EXTRACELLULAR MATRIX GLYCOPROTEIN RELATED"/>
    <property type="match status" value="1"/>
</dbReference>
<dbReference type="SMART" id="SM00215">
    <property type="entry name" value="VWC_out"/>
    <property type="match status" value="8"/>
</dbReference>
<organism evidence="5 6">
    <name type="scientific">Naja naja</name>
    <name type="common">Indian cobra</name>
    <dbReference type="NCBI Taxonomy" id="35670"/>
    <lineage>
        <taxon>Eukaryota</taxon>
        <taxon>Metazoa</taxon>
        <taxon>Chordata</taxon>
        <taxon>Craniata</taxon>
        <taxon>Vertebrata</taxon>
        <taxon>Euteleostomi</taxon>
        <taxon>Lepidosauria</taxon>
        <taxon>Squamata</taxon>
        <taxon>Bifurcata</taxon>
        <taxon>Unidentata</taxon>
        <taxon>Episquamata</taxon>
        <taxon>Toxicofera</taxon>
        <taxon>Serpentes</taxon>
        <taxon>Colubroidea</taxon>
        <taxon>Elapidae</taxon>
        <taxon>Elapinae</taxon>
        <taxon>Naja</taxon>
    </lineage>
</organism>
<dbReference type="Proteomes" id="UP000694559">
    <property type="component" value="Unplaced"/>
</dbReference>
<evidence type="ECO:0000313" key="6">
    <source>
        <dbReference type="Proteomes" id="UP000694559"/>
    </source>
</evidence>
<evidence type="ECO:0000256" key="1">
    <source>
        <dbReference type="ARBA" id="ARBA00022737"/>
    </source>
</evidence>
<dbReference type="GeneTree" id="ENSGT00950000183155"/>
<dbReference type="InterPro" id="IPR014853">
    <property type="entry name" value="VWF/SSPO/ZAN-like_Cys-rich_dom"/>
</dbReference>
<dbReference type="GO" id="GO:0005615">
    <property type="term" value="C:extracellular space"/>
    <property type="evidence" value="ECO:0007669"/>
    <property type="project" value="TreeGrafter"/>
</dbReference>
<feature type="domain" description="VWFD" evidence="4">
    <location>
        <begin position="3967"/>
        <end position="4147"/>
    </location>
</feature>
<dbReference type="Pfam" id="PF01826">
    <property type="entry name" value="TIL"/>
    <property type="match status" value="11"/>
</dbReference>
<dbReference type="InterPro" id="IPR035234">
    <property type="entry name" value="IgGFc-bd_N"/>
</dbReference>
<dbReference type="FunFam" id="2.10.25.10:FF:000055">
    <property type="entry name" value="alpha-tectorin isoform X1"/>
    <property type="match status" value="9"/>
</dbReference>
<dbReference type="Ensembl" id="ENSNNAT00000023061.1">
    <property type="protein sequence ID" value="ENSNNAP00000021997.1"/>
    <property type="gene ID" value="ENSNNAG00000014233.1"/>
</dbReference>
<reference evidence="5" key="1">
    <citation type="submission" date="2025-08" db="UniProtKB">
        <authorList>
            <consortium name="Ensembl"/>
        </authorList>
    </citation>
    <scope>IDENTIFICATION</scope>
</reference>
<evidence type="ECO:0000313" key="5">
    <source>
        <dbReference type="Ensembl" id="ENSNNAP00000021997.1"/>
    </source>
</evidence>
<evidence type="ECO:0000256" key="3">
    <source>
        <dbReference type="ARBA" id="ARBA00023180"/>
    </source>
</evidence>
<feature type="domain" description="VWFD" evidence="4">
    <location>
        <begin position="2062"/>
        <end position="2224"/>
    </location>
</feature>
<evidence type="ECO:0000259" key="4">
    <source>
        <dbReference type="PROSITE" id="PS51233"/>
    </source>
</evidence>
<feature type="domain" description="VWFD" evidence="4">
    <location>
        <begin position="2781"/>
        <end position="2961"/>
    </location>
</feature>
<dbReference type="SUPFAM" id="SSF57567">
    <property type="entry name" value="Serine protease inhibitors"/>
    <property type="match status" value="11"/>
</dbReference>
<dbReference type="PANTHER" id="PTHR11339:SF244">
    <property type="entry name" value="IGGFC-BINDING PROTEIN"/>
    <property type="match status" value="1"/>
</dbReference>
<protein>
    <recommendedName>
        <fullName evidence="4">VWFD domain-containing protein</fullName>
    </recommendedName>
</protein>
<keyword evidence="1" id="KW-0677">Repeat</keyword>
<keyword evidence="2" id="KW-1015">Disulfide bond</keyword>
<feature type="domain" description="VWFD" evidence="4">
    <location>
        <begin position="5107"/>
        <end position="5280"/>
    </location>
</feature>
<feature type="domain" description="VWFD" evidence="4">
    <location>
        <begin position="3554"/>
        <end position="3735"/>
    </location>
</feature>
<feature type="domain" description="VWFD" evidence="4">
    <location>
        <begin position="4347"/>
        <end position="4524"/>
    </location>
</feature>
<dbReference type="SMART" id="SM00214">
    <property type="entry name" value="VWC"/>
    <property type="match status" value="6"/>
</dbReference>
<feature type="domain" description="VWFD" evidence="4">
    <location>
        <begin position="874"/>
        <end position="1053"/>
    </location>
</feature>
<dbReference type="Pfam" id="PF00094">
    <property type="entry name" value="VWD"/>
    <property type="match status" value="13"/>
</dbReference>
<sequence>MSSRKNKRNSLEEKAPLVSFGSHIDTGRFHAATFLSLGKWEWGVSWGVCATCLSQSIGTKFITSYMQNYNTQTAYLALQITGVFDQTTVTVSVPCNVCGKEFTKTITVYKGKLESVVLPPSIEIRGSKVFPNVVRISADKDISVVSLNSKPLSTEIAQLFPMSLSGTEHYVVTPTGGPTGYFPEFAVLSYEGPNVVDLYLTAQVAFNGQTYAAGSKLTITLQAFQGIQLQATGDLSGTRIVSQTSVVVLAGHTCSWKYNKCNHVFEQLQPVKAWGKNYIVPPIPWQAKSDIVFISASQTTAAILNGGQVLPINLLPKTALFVQADVPFQVLFYSTGAVYQNLLYDTFLIGIPDTSKYSQTYSVIGQAGFVNFAILVVETEQINGLLVGGQPLPTLQWTQIPGTVFSWALYQLQVALVPYRVEHPNSPFGLLIVGHKIFMITHIDCCQDCLCPLSCSQVLCQKGLECKMINGAPHCVPASNGTCWIWGDPHYNTFDKHKYDFQGTCTYTIAKTCGNNFELPSFHIYAKNGNRGSKRVSYVDMVTIEVYGYTITITRSENGFVKVNGIRAHLPIYLNGGSLQIFQSGGSAVVVTEFHLRMSYDWNQQLRITVSSALQGSLCGLCGNYNDDPKDDFQTPAGTIAPDANAFGKSWKVNVGDQDTCWDDCHGPCVPCQADQAQKYQSEQYCGLIKAPSGPFSPCHSKVDPGFYLEGCVYDVCANEGHRQSVCDALESYADACQKHGVQIGEWRKLAGCLPQCPPNSQYQQCGTACPATCLDEQTQQQLLCPLVCVEGCHCLPGYVLSQGKCIPKSSCGCLHEGYLYAPNEGFWADDKCTKRCVCNPATNRVECTQQACKSSEKCLVIKGVRDCYPIDFVSCKIHGDPHYFTFDKYKFDFQGPCAYVLTEVCVKTMDLNWFGVYVQNEYRGSRAVSWTRSVQINVHGIEIIISRQYPGKVLVGGILTCLPYNAVGNRVKIYRKGPSAVVETNFGLTVSFNWDHQLTVTVPGTYRNTLCGLCGNFNNIPADDALVPGGILVPTIPVFGAKGTKAFDPSCKQVVDPTCPGVDILANQQRASGRECGLIVAVNGPFRECHGHVDQEAAFQDCIYDSCYLKGRYAFVCAAIANYVSACQAAGITIYPWRTPTFCPPRCSANSHYELCAKECDQACSSLYFPAPCPTKCQENCVCNDNFVRSNDVCVPMAMCGCLYQGRYYPVSEVFYPTCQERCVCQAGGKVVCEATPCGPNEVCQLQDGHQKCYPTGSATCSLVGDLYLTFDGLPFNFQGTCSYILSKSVFTTKVANLPPFTVVVQNQVSGNGNIAVPKVVTVEMLSFELSLLQDKWGYVNGVLRRLPVNLLDGKLRIFQHGFYQRIEAFFGVTVIFDLSFNVRITVPNNYKDQLGGLCGNYNGQPQDDLQLPDGTVVSDVARFAAAWKIQTPGIFCTDGCSGKNCPICTEAKKEFFKQRSFCGILTATDGPFSSCHGVVDPTAYLNHCVFDLCIGGGDRQILCHSIQSYVAACQGAKVTIQPWRSLDFCPITCTANSHYTTCSNICEVTCAGLTDHLPCPETCVEGCQCDDGFFSDGLKCIPMDECGCFEDNVYYPPNVPVLQNNCKEKCLCSPGGFFCEDHACAANENCVTKDGVMQCQNIDPCKVKLCRAKETCQVKDGQAVCVPDYTGHCWCWGDPHCHTFDGYSYDFQGTCSYVLVQSTGVDQSLVPFSVVIKNENRGDNKAVSYVKLVSIRVYEQVITIHKQENGRVRVNGVTFNLPITLLGGKIRIFSSGNFANVQIDFGLLMTYDWNWKVDAHLSSSYYGNVGGLCGNFNQLPGDELRSPEDFLMPNVIIWATSWKVEDGDPLCFDECSGKCPTCDQQQLAKYKTDGHCGIVSVSNGPFQDCHATLDPNIILDNCALDVCMNGGDHGILCQAVNSYAEACQTKGRQVGDWRTPINCPLPCPENSHYVKCGSRCPATCSTRNTPFPCTLECVETCQCNDGYILSADKCVPIESCGCTHKGVYYKPEEEFWNKDCTLRCKCDSKFGAVVCSLAACQTGEQCKLVNGVQGCYSSTSTCISAGNYQYTTFDGYGYRFEGRCIYQLSKVCLPRPDLTPFDLSAQNNVAEGRAVILNVYGKSIIVRTDQVDGNPVNLPFNYEEKIKVHSDGHQFVIETQFGLVVKLFKENLNIETTAPSNFAGHLCGLCGNANGNLADETMQEYGENWFVGCSPSCSPKCPPCSSAELESYQQDSFCGLLNRPNGPFASCHGTIPVAPFFDECIKKTCEVRGQKNVWCDVIATYVAACQARSIPLQNWRTDSFCPQYCPANSQYELCGTRCAATCENPQLPLMCRAPCGEGCICRPGFILNGNLCVPLQECVCEFEGIYYKKGEEFFSNVFCRKRCRCMEDATVQCHDFCSDEDACKVVNDVSVCFPREPGTCYALDGWNYVTFDGVQYSLPVLCSYVLAQSDERHKFSIVLSAGLTGIEEIQSCFLRLIAQVNEERLLLPTDFGDVSVRQEGKVVLVRNNFGLRVFYDHNDWVAVSVSGTYQGLLKGLCGNFNKDKNDEFLLPGGKPVQDLTEFGNFWKIEGSRCLETCKEKCSVCDSTMEAKFQSKEFCGLIQAVPGPFSRCHAIVNPDHYFKYCVARLCSSYGATESLCQSLQAYATACQLAGATIDVWRPFTPCAPLNCLPGTHYEPCARNCKGTCARDLVCVDPCVEGCVCNMGTLANGVACVTPEQCGCWYEGSYISPDCKTKCTCESPGQVLFPQAHLYSAGRRRLTKYKMARRCVPQSSATCWARGDPHYQTFDMRKYDFMGTCTYTVAKTCGPDTTLPAFNVTIKNENRGVKTVSYVGLVMVQVYGYDIVVARKEHGFVRVNNQRFRLPIFLIKDKLWLFQSGTSVIIETDFAMRITYDWNSNFAVKISSSFFENVCGLCGDYNGKPEDDFRIPSGSLAPGLVEFGQSWKVEDGDPLCWSDCHGKCKNVTEEQLIKYTGETFCGWISKKGGPFSKCHSLIEPGIFVENCAYDLFFYKGHREALCQALKSYVDACQQEGGVVLDWRNLVGCPFSCPENSVYKICGSVCPATCSNELPLHCSSSQCVESCQCKDGFVMDAGKCIPRTACGCLFEGRLLAPSEEFWGDSTCTKRCACNPQTKKVTCQATKCSQREQCQVKNGIQNCYPVGYGTCSAIGHSHYHSFDGHSFNFQGTCLYRFAGLSQKRQGLVDFQILVQNSPHGGWSGTPKRMVKIEIYNQEITISWASLGRIMLTNLPYKLGPDQIVIYQKGWDMVIQTDFSLVVTVSWQSHLTVTVPTTYQGALSGLCGNFNGDKQDDMTLIGGGQVTKLTAFGQLWKVAEFPGCGEVSPKVCPDLQSMAQKQRSISTGCGLLVDKNGPFRECHGKINPEMFFLDCIYDYCTSNSQISALGYIISAYASACQVATSVKFCSRRRYCPGIILLKHHYELCSRSCQQTCDSLYSSLPCSTYCTEGCVCDEGFVLSGDRCVPLDECGCNYQDRYYMSGQTFYPTSTCNIKCTCQTAGVVICQKSSCGPNEECKMVDGVQKCHPMSSATCSASGDPHYLSFDGVPFDFQGTCAYILAKTTVESMSDLIPFTIVTVNEPWGNGKVSVIKQVSVEVYGFKLTLLHKKKGQVNGIFRSLPIELSEGHLKAYQHGTKVLIRTSFGLLVSYDLVYHVRITVPSSYQKQMQGLCGNYNGKKDDEFLLPSGKKVTDVAVFGASWKVSVIGAEGPCSDGCSGSNCPTCDEEKKKVFKQRNYCGILTASDGPLKGCHSKVNPTVFFNDCIYDLCQSSGNSQALCQSIQSYVSACQEAKVLIQPWRSPSFCPMSCPPNSHYEECADFCTADCSGLRICPDTCAEGCQCDLGYFFDGLGCVSVDGCGCFGNGSYYRPNEEVLLNECQQICQCIPGHRLVCKSYHCSSDEDCQVQDGIMSCINKDPCKTVQCRLKETCEVKNGKALCVPTYNETCYGWGEPHYRTFDGLDVDFQGTCTYTFSKYCGNDTRLVPFVVDQKNENRGKQDVSFVRLTNIYVYGYNISIRRRHLGKIWLNGVITNLPVTLEDGKIHLFRSGVNAILQTDFGLVVSFDGASILTITVSSSYYGSLCGLCGNFNQNPKDDMTTAAGNNASSVVEWAASWQVKDRDPFCWHYCKDKCPTCEESKQQLFGSDQFCGLITKLDGGPFQKCHPKLNPDNFFDSCIYDVCLNGAYATQCRREGVIPTDWRTQSDCALPCPENSHYEACGSACPDTCSERLASASCKMPCVETCQCNKGYVLSVDRCVPVGSCGCSYNGLYYKPEQEFWGDQNCTSRCRCDPKMGIVVCEPASCKANEICGIDNGVQGCQAITTATCTVVGNHHYDTFNGQKYDFTGTCLYQLVGFCAKDPALIPFTIKIQNSQGRKILPFSSVMILEVYNRNITISQEHPDTIQVDGVLVDLPFYYEDKIQAYLSGNHLFIKTQSDLSIIFSWNRLVHITVPGNYLNAICGLCGRGGQKPGRELTMKNGALAANFIQFADSWKEGESPGCVNGCTSNCPGCSEKEKQIYKEDRYCGILSRKDGPFSRCHKAIDPAPYLEFCVLDTCLYKGYQSILCSAIAAYVTVCQAVGIQMDQWRLASFCPSCPRNSHYELCGNGCPVTCHGLSAPDGCVTSCKEGCYCNSGFVLSGDECVPIGECGCLYQGRYYKKGGEFYPSASCQDKCHCRENGVVECRKVLCGPQQQCRIENGKQACHPHGYGKCSVTGGSHYLTLDGETFNFLGSCSYTLVEVCGKDRELPHFSVVVENESNREGKVMPKTVVITLRGYIIRLVRGTTWQAEVGPVRSILIQQEGKNVVVQTDFGFKVLYDSSQFILVVIPSTYQGQVCGLCGNFNGERRDEFQLPDGTSTSNVTMFGASWKVSDGRRHCSDDCRQNCPSCNATEITLYQLGSPCRLIKASSGPFEVCHPLVKPEEYFNLCLYEVCVARGAKEALCRSLQAYVAVCQAAGVTIRSWRTAAFCPLTCPRNSHYELCTRSCDFTCAGLSSPVQCTEKCFEGCQCNDGYVSDGEKCISMDNCGCVHDGRYMKVESILSRDCLEKCTCHASGQLACNITNCPKGKVCALQNGRHGCFKQEAECHLSLEAELTTFDGVSGTILYDGAYVMASLCDEGAQMWFRLVVDFRSCNGKMSSVSAIYLFFQEGLLAVNQDKEVWVNGQQVKLPASLFKTVSVSISENVVTIRHGTALQVLFDLRGEVTVKVKDSLAGKLCGSCRNFNGDLSDDLTLPNGKVVGDISEVIDAWKARDFTYW</sequence>
<accession>A0A8C6Y120</accession>
<dbReference type="SMART" id="SM00832">
    <property type="entry name" value="C8"/>
    <property type="match status" value="12"/>
</dbReference>
<dbReference type="Pfam" id="PF08742">
    <property type="entry name" value="C8"/>
    <property type="match status" value="12"/>
</dbReference>
<dbReference type="InterPro" id="IPR002919">
    <property type="entry name" value="TIL_dom"/>
</dbReference>
<feature type="domain" description="VWFD" evidence="4">
    <location>
        <begin position="1673"/>
        <end position="1854"/>
    </location>
</feature>
<feature type="domain" description="VWFD" evidence="4">
    <location>
        <begin position="4732"/>
        <end position="4901"/>
    </location>
</feature>
<keyword evidence="6" id="KW-1185">Reference proteome</keyword>